<evidence type="ECO:0000313" key="3">
    <source>
        <dbReference type="Proteomes" id="UP001153292"/>
    </source>
</evidence>
<evidence type="ECO:0000313" key="2">
    <source>
        <dbReference type="EMBL" id="CAH0399256.1"/>
    </source>
</evidence>
<gene>
    <name evidence="2" type="ORF">CHILSU_LOCUS2391</name>
</gene>
<dbReference type="EMBL" id="OU963906">
    <property type="protein sequence ID" value="CAH0399256.1"/>
    <property type="molecule type" value="Genomic_DNA"/>
</dbReference>
<feature type="compositionally biased region" description="Basic and acidic residues" evidence="1">
    <location>
        <begin position="101"/>
        <end position="113"/>
    </location>
</feature>
<sequence length="469" mass="51373">MSPGERAAFGRREPARPHYATTAPGFPTSYYQPYGVPHPNAWLGAPLISMAGRAPQPARNTPVSKLAMQAQGVPLIIQNRHDRRKYNTTAEPRNQRPHTNGHNEHTTREKCEQTTEGNRPRNQQQQPRSTRGGRNNNTDAVSVASDESSGSTNSETMLPRIIKPRKRRKKDRKPNNIAHDLTAAGLDLGEVDHCVVSSATHNVYDESYSREITLPYRLDVKVLDYPDPAPETYRVSALGEALEATRFGIAEAVSPAESAVSSCQCRYCDPVGQIWDADSIADLLDENSCGDFAPTKLEDSMKVVGPLGRRGGDTTLRRSWSDPSSRVPERRDINNTDAYSAPNLYSLFPPSRRTSSPGPRSPLALEISSEIVTSMNGHRDLEIKLFSTSPSATNSDRRSFFADKSESARNKCINATDDNKVYSAVNSGKAETAVINEKQSVEVSESGCSSAFVASKPSRNICDLALVTA</sequence>
<feature type="region of interest" description="Disordered" evidence="1">
    <location>
        <begin position="303"/>
        <end position="337"/>
    </location>
</feature>
<keyword evidence="3" id="KW-1185">Reference proteome</keyword>
<feature type="region of interest" description="Disordered" evidence="1">
    <location>
        <begin position="1"/>
        <end position="21"/>
    </location>
</feature>
<feature type="region of interest" description="Disordered" evidence="1">
    <location>
        <begin position="72"/>
        <end position="177"/>
    </location>
</feature>
<feature type="compositionally biased region" description="Basic residues" evidence="1">
    <location>
        <begin position="162"/>
        <end position="172"/>
    </location>
</feature>
<accession>A0ABN8ATK7</accession>
<protein>
    <submittedName>
        <fullName evidence="2">Uncharacterized protein</fullName>
    </submittedName>
</protein>
<evidence type="ECO:0000256" key="1">
    <source>
        <dbReference type="SAM" id="MobiDB-lite"/>
    </source>
</evidence>
<reference evidence="2" key="1">
    <citation type="submission" date="2021-12" db="EMBL/GenBank/DDBJ databases">
        <authorList>
            <person name="King R."/>
        </authorList>
    </citation>
    <scope>NUCLEOTIDE SEQUENCE</scope>
</reference>
<proteinExistence type="predicted"/>
<organism evidence="2 3">
    <name type="scientific">Chilo suppressalis</name>
    <name type="common">Asiatic rice borer moth</name>
    <dbReference type="NCBI Taxonomy" id="168631"/>
    <lineage>
        <taxon>Eukaryota</taxon>
        <taxon>Metazoa</taxon>
        <taxon>Ecdysozoa</taxon>
        <taxon>Arthropoda</taxon>
        <taxon>Hexapoda</taxon>
        <taxon>Insecta</taxon>
        <taxon>Pterygota</taxon>
        <taxon>Neoptera</taxon>
        <taxon>Endopterygota</taxon>
        <taxon>Lepidoptera</taxon>
        <taxon>Glossata</taxon>
        <taxon>Ditrysia</taxon>
        <taxon>Pyraloidea</taxon>
        <taxon>Crambidae</taxon>
        <taxon>Crambinae</taxon>
        <taxon>Chilo</taxon>
    </lineage>
</organism>
<feature type="compositionally biased region" description="Polar residues" evidence="1">
    <location>
        <begin position="87"/>
        <end position="100"/>
    </location>
</feature>
<name>A0ABN8ATK7_CHISP</name>
<feature type="compositionally biased region" description="Basic and acidic residues" evidence="1">
    <location>
        <begin position="310"/>
        <end position="320"/>
    </location>
</feature>
<dbReference type="Proteomes" id="UP001153292">
    <property type="component" value="Chromosome 13"/>
</dbReference>
<feature type="compositionally biased region" description="Polar residues" evidence="1">
    <location>
        <begin position="132"/>
        <end position="156"/>
    </location>
</feature>